<evidence type="ECO:0000313" key="2">
    <source>
        <dbReference type="Proteomes" id="UP000759246"/>
    </source>
</evidence>
<dbReference type="EMBL" id="JABZGF010000308">
    <property type="protein sequence ID" value="MBF0967090.1"/>
    <property type="molecule type" value="Genomic_DNA"/>
</dbReference>
<name>A0A929WUS6_9ACTO</name>
<dbReference type="RefSeq" id="WP_073982980.1">
    <property type="nucleotide sequence ID" value="NZ_CAJZKY010000034.1"/>
</dbReference>
<organism evidence="1 2">
    <name type="scientific">Actinomyces bouchesdurhonensis</name>
    <dbReference type="NCBI Taxonomy" id="1852361"/>
    <lineage>
        <taxon>Bacteria</taxon>
        <taxon>Bacillati</taxon>
        <taxon>Actinomycetota</taxon>
        <taxon>Actinomycetes</taxon>
        <taxon>Actinomycetales</taxon>
        <taxon>Actinomycetaceae</taxon>
        <taxon>Actinomyces</taxon>
    </lineage>
</organism>
<sequence length="116" mass="12761">MGWSSTRQAFQYAVPYEQLFQAAMAAVPMVKKATLTGADMNSRFVTFETPLTFTSYGERIVVGFVPSEQGVVVEVTCTTKGMPNLMQNGRNRKIIAQFVDSLSNLVQSRGVEITVS</sequence>
<comment type="caution">
    <text evidence="1">The sequence shown here is derived from an EMBL/GenBank/DDBJ whole genome shotgun (WGS) entry which is preliminary data.</text>
</comment>
<dbReference type="Proteomes" id="UP000759246">
    <property type="component" value="Unassembled WGS sequence"/>
</dbReference>
<dbReference type="OrthoDB" id="3254271at2"/>
<gene>
    <name evidence="1" type="ORF">HXK09_08070</name>
</gene>
<reference evidence="1" key="1">
    <citation type="submission" date="2020-04" db="EMBL/GenBank/DDBJ databases">
        <title>Deep metagenomics examines the oral microbiome during advanced dental caries in children, revealing novel taxa and co-occurrences with host molecules.</title>
        <authorList>
            <person name="Baker J.L."/>
            <person name="Morton J.T."/>
            <person name="Dinis M."/>
            <person name="Alvarez R."/>
            <person name="Tran N.C."/>
            <person name="Knight R."/>
            <person name="Edlund A."/>
        </authorList>
    </citation>
    <scope>NUCLEOTIDE SEQUENCE</scope>
    <source>
        <strain evidence="1">JCVI_30_bin.13</strain>
    </source>
</reference>
<evidence type="ECO:0008006" key="3">
    <source>
        <dbReference type="Google" id="ProtNLM"/>
    </source>
</evidence>
<dbReference type="AlphaFoldDB" id="A0A929WUS6"/>
<evidence type="ECO:0000313" key="1">
    <source>
        <dbReference type="EMBL" id="MBF0967090.1"/>
    </source>
</evidence>
<accession>A0A929WUS6</accession>
<protein>
    <recommendedName>
        <fullName evidence="3">DUF1499 domain-containing protein</fullName>
    </recommendedName>
</protein>
<proteinExistence type="predicted"/>